<proteinExistence type="predicted"/>
<comment type="subcellular location">
    <subcellularLocation>
        <location evidence="1">Cell envelope</location>
    </subcellularLocation>
    <subcellularLocation>
        <location evidence="2">Cell outer membrane</location>
    </subcellularLocation>
    <subcellularLocation>
        <location evidence="3">Secreted</location>
    </subcellularLocation>
</comment>
<feature type="region of interest" description="Disordered" evidence="8">
    <location>
        <begin position="199"/>
        <end position="219"/>
    </location>
</feature>
<evidence type="ECO:0000256" key="6">
    <source>
        <dbReference type="ARBA" id="ARBA00023136"/>
    </source>
</evidence>
<dbReference type="PANTHER" id="PTHR11319:SF35">
    <property type="entry name" value="OUTER MEMBRANE PROTEIN PMPC-RELATED"/>
    <property type="match status" value="1"/>
</dbReference>
<dbReference type="InterPro" id="IPR003368">
    <property type="entry name" value="POMP_repeat"/>
</dbReference>
<dbReference type="Pfam" id="PF02415">
    <property type="entry name" value="Chlam_PMP"/>
    <property type="match status" value="2"/>
</dbReference>
<evidence type="ECO:0000256" key="2">
    <source>
        <dbReference type="ARBA" id="ARBA00004442"/>
    </source>
</evidence>
<dbReference type="InterPro" id="IPR011050">
    <property type="entry name" value="Pectin_lyase_fold/virulence"/>
</dbReference>
<reference evidence="10" key="2">
    <citation type="submission" date="2009-11" db="EMBL/GenBank/DDBJ databases">
        <title>The Genome Sequence of Allomyces macrogynus strain ATCC 38327.</title>
        <authorList>
            <consortium name="The Broad Institute Genome Sequencing Platform"/>
            <person name="Russ C."/>
            <person name="Cuomo C."/>
            <person name="Shea T."/>
            <person name="Young S.K."/>
            <person name="Zeng Q."/>
            <person name="Koehrsen M."/>
            <person name="Haas B."/>
            <person name="Borodovsky M."/>
            <person name="Guigo R."/>
            <person name="Alvarado L."/>
            <person name="Berlin A."/>
            <person name="Borenstein D."/>
            <person name="Chen Z."/>
            <person name="Engels R."/>
            <person name="Freedman E."/>
            <person name="Gellesch M."/>
            <person name="Goldberg J."/>
            <person name="Griggs A."/>
            <person name="Gujja S."/>
            <person name="Heiman D."/>
            <person name="Hepburn T."/>
            <person name="Howarth C."/>
            <person name="Jen D."/>
            <person name="Larson L."/>
            <person name="Lewis B."/>
            <person name="Mehta T."/>
            <person name="Park D."/>
            <person name="Pearson M."/>
            <person name="Roberts A."/>
            <person name="Saif S."/>
            <person name="Shenoy N."/>
            <person name="Sisk P."/>
            <person name="Stolte C."/>
            <person name="Sykes S."/>
            <person name="Walk T."/>
            <person name="White J."/>
            <person name="Yandava C."/>
            <person name="Burger G."/>
            <person name="Gray M.W."/>
            <person name="Holland P.W.H."/>
            <person name="King N."/>
            <person name="Lang F.B.F."/>
            <person name="Roger A.J."/>
            <person name="Ruiz-Trillo I."/>
            <person name="Lander E."/>
            <person name="Nusbaum C."/>
        </authorList>
    </citation>
    <scope>NUCLEOTIDE SEQUENCE [LARGE SCALE GENOMIC DNA]</scope>
    <source>
        <strain evidence="10">ATCC 38327</strain>
    </source>
</reference>
<evidence type="ECO:0000313" key="9">
    <source>
        <dbReference type="EMBL" id="KNE59286.1"/>
    </source>
</evidence>
<evidence type="ECO:0000256" key="3">
    <source>
        <dbReference type="ARBA" id="ARBA00004613"/>
    </source>
</evidence>
<keyword evidence="5" id="KW-0732">Signal</keyword>
<dbReference type="VEuPathDB" id="FungiDB:AMAG_03593"/>
<organism evidence="9 10">
    <name type="scientific">Allomyces macrogynus (strain ATCC 38327)</name>
    <name type="common">Allomyces javanicus var. macrogynus</name>
    <dbReference type="NCBI Taxonomy" id="578462"/>
    <lineage>
        <taxon>Eukaryota</taxon>
        <taxon>Fungi</taxon>
        <taxon>Fungi incertae sedis</taxon>
        <taxon>Blastocladiomycota</taxon>
        <taxon>Blastocladiomycetes</taxon>
        <taxon>Blastocladiales</taxon>
        <taxon>Blastocladiaceae</taxon>
        <taxon>Allomyces</taxon>
    </lineage>
</organism>
<reference evidence="9 10" key="1">
    <citation type="submission" date="2009-11" db="EMBL/GenBank/DDBJ databases">
        <title>Annotation of Allomyces macrogynus ATCC 38327.</title>
        <authorList>
            <consortium name="The Broad Institute Genome Sequencing Platform"/>
            <person name="Russ C."/>
            <person name="Cuomo C."/>
            <person name="Burger G."/>
            <person name="Gray M.W."/>
            <person name="Holland P.W.H."/>
            <person name="King N."/>
            <person name="Lang F.B.F."/>
            <person name="Roger A.J."/>
            <person name="Ruiz-Trillo I."/>
            <person name="Young S.K."/>
            <person name="Zeng Q."/>
            <person name="Gargeya S."/>
            <person name="Fitzgerald M."/>
            <person name="Haas B."/>
            <person name="Abouelleil A."/>
            <person name="Alvarado L."/>
            <person name="Arachchi H.M."/>
            <person name="Berlin A."/>
            <person name="Chapman S.B."/>
            <person name="Gearin G."/>
            <person name="Goldberg J."/>
            <person name="Griggs A."/>
            <person name="Gujja S."/>
            <person name="Hansen M."/>
            <person name="Heiman D."/>
            <person name="Howarth C."/>
            <person name="Larimer J."/>
            <person name="Lui A."/>
            <person name="MacDonald P.J.P."/>
            <person name="McCowen C."/>
            <person name="Montmayeur A."/>
            <person name="Murphy C."/>
            <person name="Neiman D."/>
            <person name="Pearson M."/>
            <person name="Priest M."/>
            <person name="Roberts A."/>
            <person name="Saif S."/>
            <person name="Shea T."/>
            <person name="Sisk P."/>
            <person name="Stolte C."/>
            <person name="Sykes S."/>
            <person name="Wortman J."/>
            <person name="Nusbaum C."/>
            <person name="Birren B."/>
        </authorList>
    </citation>
    <scope>NUCLEOTIDE SEQUENCE [LARGE SCALE GENOMIC DNA]</scope>
    <source>
        <strain evidence="9 10">ATCC 38327</strain>
    </source>
</reference>
<evidence type="ECO:0000256" key="1">
    <source>
        <dbReference type="ARBA" id="ARBA00004196"/>
    </source>
</evidence>
<accession>A0A0L0S9Z5</accession>
<dbReference type="SUPFAM" id="SSF51126">
    <property type="entry name" value="Pectin lyase-like"/>
    <property type="match status" value="1"/>
</dbReference>
<sequence>MAVVDSNFLGNRAATAAGGGAIWTAGGNCTLKVSGSLFVGNSGAFGGAIAHSGSTLTVTNSRFYNNFARADGGALYFFSPPSRMALQSCTFSGNVAKRGSAWFLLSTAASRMNVVGPIYTNNTPNNFASDLHNLKVALRPLNYKPITSVRSGSALNVTIQLLARDAFNQPYFYGGKDRVPIVRVVPDKLNLTGELTKAMRRSPPTDRAWSRTGATARSS</sequence>
<dbReference type="AlphaFoldDB" id="A0A0L0S9Z5"/>
<keyword evidence="7" id="KW-0998">Cell outer membrane</keyword>
<keyword evidence="4" id="KW-0964">Secreted</keyword>
<keyword evidence="10" id="KW-1185">Reference proteome</keyword>
<evidence type="ECO:0000256" key="7">
    <source>
        <dbReference type="ARBA" id="ARBA00023237"/>
    </source>
</evidence>
<evidence type="ECO:0000256" key="5">
    <source>
        <dbReference type="ARBA" id="ARBA00022729"/>
    </source>
</evidence>
<dbReference type="GO" id="GO:0005576">
    <property type="term" value="C:extracellular region"/>
    <property type="evidence" value="ECO:0007669"/>
    <property type="project" value="UniProtKB-SubCell"/>
</dbReference>
<dbReference type="OrthoDB" id="5552982at2759"/>
<dbReference type="EMBL" id="GG745334">
    <property type="protein sequence ID" value="KNE59286.1"/>
    <property type="molecule type" value="Genomic_DNA"/>
</dbReference>
<protein>
    <recommendedName>
        <fullName evidence="11">Right handed beta helix domain-containing protein</fullName>
    </recommendedName>
</protein>
<gene>
    <name evidence="9" type="ORF">AMAG_03593</name>
</gene>
<name>A0A0L0S9Z5_ALLM3</name>
<dbReference type="PANTHER" id="PTHR11319">
    <property type="entry name" value="G PROTEIN-COUPLED RECEPTOR-RELATED"/>
    <property type="match status" value="1"/>
</dbReference>
<keyword evidence="6" id="KW-0472">Membrane</keyword>
<evidence type="ECO:0000256" key="4">
    <source>
        <dbReference type="ARBA" id="ARBA00022525"/>
    </source>
</evidence>
<evidence type="ECO:0008006" key="11">
    <source>
        <dbReference type="Google" id="ProtNLM"/>
    </source>
</evidence>
<dbReference type="Proteomes" id="UP000054350">
    <property type="component" value="Unassembled WGS sequence"/>
</dbReference>
<evidence type="ECO:0000313" key="10">
    <source>
        <dbReference type="Proteomes" id="UP000054350"/>
    </source>
</evidence>
<evidence type="ECO:0000256" key="8">
    <source>
        <dbReference type="SAM" id="MobiDB-lite"/>
    </source>
</evidence>